<dbReference type="EMBL" id="CU928162">
    <property type="protein sequence ID" value="CAR08369.1"/>
    <property type="molecule type" value="Genomic_DNA"/>
</dbReference>
<accession>B7MWA3</accession>
<dbReference type="HOGENOM" id="CLU_2915507_0_0_6"/>
<evidence type="ECO:0000313" key="1">
    <source>
        <dbReference type="EMBL" id="CAR08369.1"/>
    </source>
</evidence>
<evidence type="ECO:0000313" key="2">
    <source>
        <dbReference type="Proteomes" id="UP000000748"/>
    </source>
</evidence>
<dbReference type="KEGG" id="ecq:ECED1_2307"/>
<protein>
    <submittedName>
        <fullName evidence="1">Uncharacterized protein</fullName>
    </submittedName>
</protein>
<gene>
    <name evidence="1" type="ordered locus">ECED1_2307</name>
</gene>
<reference evidence="2" key="1">
    <citation type="journal article" date="2009" name="PLoS Genet.">
        <title>Organised genome dynamics in the Escherichia coli species results in highly diverse adaptive paths.</title>
        <authorList>
            <person name="Touchon M."/>
            <person name="Hoede C."/>
            <person name="Tenaillon O."/>
            <person name="Barbe V."/>
            <person name="Baeriswyl S."/>
            <person name="Bidet P."/>
            <person name="Bingen E."/>
            <person name="Bonacorsi S."/>
            <person name="Bouchier C."/>
            <person name="Bouvet O."/>
            <person name="Calteau A."/>
            <person name="Chiapello H."/>
            <person name="Clermont O."/>
            <person name="Cruveiller S."/>
            <person name="Danchin A."/>
            <person name="Diard M."/>
            <person name="Dossat C."/>
            <person name="Karoui M.E."/>
            <person name="Frapy E."/>
            <person name="Garry L."/>
            <person name="Ghigo J.M."/>
            <person name="Gilles A.M."/>
            <person name="Johnson J."/>
            <person name="Le Bouguenec C."/>
            <person name="Lescat M."/>
            <person name="Mangenot S."/>
            <person name="Martinez-Jehanne V."/>
            <person name="Matic I."/>
            <person name="Nassif X."/>
            <person name="Oztas S."/>
            <person name="Petit M.A."/>
            <person name="Pichon C."/>
            <person name="Rouy Z."/>
            <person name="Ruf C.S."/>
            <person name="Schneider D."/>
            <person name="Tourret J."/>
            <person name="Vacherie B."/>
            <person name="Vallenet D."/>
            <person name="Medigue C."/>
            <person name="Rocha E.P.C."/>
            <person name="Denamur E."/>
        </authorList>
    </citation>
    <scope>NUCLEOTIDE SEQUENCE [LARGE SCALE GENOMIC DNA]</scope>
    <source>
        <strain evidence="2">ED1a</strain>
    </source>
</reference>
<organism evidence="1 2">
    <name type="scientific">Escherichia coli O81 (strain ED1a)</name>
    <dbReference type="NCBI Taxonomy" id="585397"/>
    <lineage>
        <taxon>Bacteria</taxon>
        <taxon>Pseudomonadati</taxon>
        <taxon>Pseudomonadota</taxon>
        <taxon>Gammaproteobacteria</taxon>
        <taxon>Enterobacterales</taxon>
        <taxon>Enterobacteriaceae</taxon>
        <taxon>Escherichia</taxon>
    </lineage>
</organism>
<dbReference type="AlphaFoldDB" id="B7MWA3"/>
<dbReference type="Proteomes" id="UP000000748">
    <property type="component" value="Chromosome"/>
</dbReference>
<name>B7MWA3_ECO81</name>
<sequence>MKSIYIPRKIMDEYIVINQSNNKCYNVNELVFDVLMYSTEIKNNKLEKKYGFDDIQIQNVLDKIYGKLNES</sequence>
<proteinExistence type="predicted"/>